<keyword evidence="1" id="KW-0732">Signal</keyword>
<dbReference type="RefSeq" id="WP_174496192.1">
    <property type="nucleotide sequence ID" value="NZ_CADDWK010000006.1"/>
</dbReference>
<evidence type="ECO:0000313" key="4">
    <source>
        <dbReference type="Proteomes" id="UP000581688"/>
    </source>
</evidence>
<accession>A0A841Q4Y2</accession>
<dbReference type="Pfam" id="PF01551">
    <property type="entry name" value="Peptidase_M23"/>
    <property type="match status" value="1"/>
</dbReference>
<dbReference type="InterPro" id="IPR016047">
    <property type="entry name" value="M23ase_b-sheet_dom"/>
</dbReference>
<dbReference type="PANTHER" id="PTHR21666">
    <property type="entry name" value="PEPTIDASE-RELATED"/>
    <property type="match status" value="1"/>
</dbReference>
<keyword evidence="4" id="KW-1185">Reference proteome</keyword>
<organism evidence="3 4">
    <name type="scientific">Salirhabdus euzebyi</name>
    <dbReference type="NCBI Taxonomy" id="394506"/>
    <lineage>
        <taxon>Bacteria</taxon>
        <taxon>Bacillati</taxon>
        <taxon>Bacillota</taxon>
        <taxon>Bacilli</taxon>
        <taxon>Bacillales</taxon>
        <taxon>Bacillaceae</taxon>
        <taxon>Salirhabdus</taxon>
    </lineage>
</organism>
<dbReference type="EMBL" id="JACHGH010000005">
    <property type="protein sequence ID" value="MBB6453448.1"/>
    <property type="molecule type" value="Genomic_DNA"/>
</dbReference>
<dbReference type="AlphaFoldDB" id="A0A841Q4Y2"/>
<dbReference type="InterPro" id="IPR011055">
    <property type="entry name" value="Dup_hybrid_motif"/>
</dbReference>
<protein>
    <recommendedName>
        <fullName evidence="2">M23ase beta-sheet core domain-containing protein</fullName>
    </recommendedName>
</protein>
<name>A0A841Q4Y2_9BACI</name>
<dbReference type="PANTHER" id="PTHR21666:SF289">
    <property type="entry name" value="L-ALA--D-GLU ENDOPEPTIDASE"/>
    <property type="match status" value="1"/>
</dbReference>
<proteinExistence type="predicted"/>
<sequence length="325" mass="37507">MKVFIQLLIVMCILSTLQKNIVAENESNEDKLQMRYALYKKTEALTQIPWYYFAAIDQYERNIHKETASKSGLIGITIPSDKWNGRLNPNESNRQHIGIIELFNGFGKDGDGDNYADSTNDEDILHAMAEYLLSYGKTKQDVKIAIWNYYQRELSVQTIMNMAKVYKTFETLELEDNVFPVPIHANYSYRNTWGDPRGFGGRRIHEGTDIFANYGVPVRSTTYGVIEMKGWNRYGGWRIGIRDTRNIYHYYAHLNGFEKNVKVGQVVKPGDIVGYVGASGYGPKGTSGKFPPHLHYGMYRDNGNTEWSFDPYPYLRKWERASRTH</sequence>
<dbReference type="InterPro" id="IPR050570">
    <property type="entry name" value="Cell_wall_metabolism_enzyme"/>
</dbReference>
<evidence type="ECO:0000256" key="1">
    <source>
        <dbReference type="ARBA" id="ARBA00022729"/>
    </source>
</evidence>
<evidence type="ECO:0000313" key="3">
    <source>
        <dbReference type="EMBL" id="MBB6453448.1"/>
    </source>
</evidence>
<dbReference type="GO" id="GO:0004222">
    <property type="term" value="F:metalloendopeptidase activity"/>
    <property type="evidence" value="ECO:0007669"/>
    <property type="project" value="TreeGrafter"/>
</dbReference>
<dbReference type="SUPFAM" id="SSF51261">
    <property type="entry name" value="Duplicated hybrid motif"/>
    <property type="match status" value="1"/>
</dbReference>
<feature type="domain" description="M23ase beta-sheet core" evidence="2">
    <location>
        <begin position="204"/>
        <end position="302"/>
    </location>
</feature>
<gene>
    <name evidence="3" type="ORF">HNQ94_001897</name>
</gene>
<dbReference type="CDD" id="cd12797">
    <property type="entry name" value="M23_peptidase"/>
    <property type="match status" value="1"/>
</dbReference>
<dbReference type="Gene3D" id="2.70.70.10">
    <property type="entry name" value="Glucose Permease (Domain IIA)"/>
    <property type="match status" value="1"/>
</dbReference>
<evidence type="ECO:0000259" key="2">
    <source>
        <dbReference type="Pfam" id="PF01551"/>
    </source>
</evidence>
<comment type="caution">
    <text evidence="3">The sequence shown here is derived from an EMBL/GenBank/DDBJ whole genome shotgun (WGS) entry which is preliminary data.</text>
</comment>
<reference evidence="3 4" key="1">
    <citation type="submission" date="2020-08" db="EMBL/GenBank/DDBJ databases">
        <title>Genomic Encyclopedia of Type Strains, Phase IV (KMG-IV): sequencing the most valuable type-strain genomes for metagenomic binning, comparative biology and taxonomic classification.</title>
        <authorList>
            <person name="Goeker M."/>
        </authorList>
    </citation>
    <scope>NUCLEOTIDE SEQUENCE [LARGE SCALE GENOMIC DNA]</scope>
    <source>
        <strain evidence="3 4">DSM 19612</strain>
    </source>
</reference>
<dbReference type="Proteomes" id="UP000581688">
    <property type="component" value="Unassembled WGS sequence"/>
</dbReference>